<dbReference type="PANTHER" id="PTHR15364:SF0">
    <property type="entry name" value="2'-DEOXYNUCLEOSIDE 5'-PHOSPHATE N-HYDROLASE 1"/>
    <property type="match status" value="1"/>
</dbReference>
<evidence type="ECO:0000256" key="1">
    <source>
        <dbReference type="ARBA" id="ARBA00011407"/>
    </source>
</evidence>
<evidence type="ECO:0000256" key="7">
    <source>
        <dbReference type="HAMAP-Rule" id="MF_03036"/>
    </source>
</evidence>
<evidence type="ECO:0000256" key="3">
    <source>
        <dbReference type="ARBA" id="ARBA00023080"/>
    </source>
</evidence>
<dbReference type="InterPro" id="IPR007710">
    <property type="entry name" value="Nucleoside_deoxyribTrfase"/>
</dbReference>
<evidence type="ECO:0000256" key="2">
    <source>
        <dbReference type="ARBA" id="ARBA00022801"/>
    </source>
</evidence>
<reference evidence="8" key="1">
    <citation type="submission" date="2025-08" db="UniProtKB">
        <authorList>
            <consortium name="Ensembl"/>
        </authorList>
    </citation>
    <scope>IDENTIFICATION</scope>
</reference>
<dbReference type="AlphaFoldDB" id="A0A667G7A3"/>
<comment type="catalytic activity">
    <reaction evidence="5">
        <text>5-hydroxymethyl-dUMP + H2O = 5-hydroxymethyluracil + 2-deoxy-D-ribose 5-phosphate</text>
        <dbReference type="Rhea" id="RHEA:77099"/>
        <dbReference type="ChEBI" id="CHEBI:15377"/>
        <dbReference type="ChEBI" id="CHEBI:16964"/>
        <dbReference type="ChEBI" id="CHEBI:62877"/>
        <dbReference type="ChEBI" id="CHEBI:90409"/>
    </reaction>
    <physiologicalReaction direction="left-to-right" evidence="5">
        <dbReference type="Rhea" id="RHEA:77100"/>
    </physiologicalReaction>
</comment>
<evidence type="ECO:0000256" key="6">
    <source>
        <dbReference type="ARBA" id="ARBA00057727"/>
    </source>
</evidence>
<name>A0A667G7A3_LYNCA</name>
<evidence type="ECO:0000256" key="4">
    <source>
        <dbReference type="ARBA" id="ARBA00023295"/>
    </source>
</evidence>
<feature type="binding site" evidence="7">
    <location>
        <begin position="187"/>
        <end position="189"/>
    </location>
    <ligand>
        <name>substrate</name>
        <note>ligand shared between homodimeric partners</note>
    </ligand>
</feature>
<comment type="subcellular location">
    <subcellularLocation>
        <location evidence="7">Cytoplasm</location>
    </subcellularLocation>
    <subcellularLocation>
        <location evidence="7">Nucleus</location>
    </subcellularLocation>
</comment>
<comment type="subunit">
    <text evidence="1 7">Monomer and homodimer.</text>
</comment>
<organism evidence="8 9">
    <name type="scientific">Lynx canadensis</name>
    <name type="common">Canada lynx</name>
    <name type="synonym">Felis canadensis</name>
    <dbReference type="NCBI Taxonomy" id="61383"/>
    <lineage>
        <taxon>Eukaryota</taxon>
        <taxon>Metazoa</taxon>
        <taxon>Chordata</taxon>
        <taxon>Craniata</taxon>
        <taxon>Vertebrata</taxon>
        <taxon>Euteleostomi</taxon>
        <taxon>Mammalia</taxon>
        <taxon>Eutheria</taxon>
        <taxon>Laurasiatheria</taxon>
        <taxon>Carnivora</taxon>
        <taxon>Feliformia</taxon>
        <taxon>Felidae</taxon>
        <taxon>Felinae</taxon>
        <taxon>Lynx</taxon>
    </lineage>
</organism>
<dbReference type="Gene3D" id="3.40.50.450">
    <property type="match status" value="2"/>
</dbReference>
<dbReference type="Pfam" id="PF05014">
    <property type="entry name" value="Nuc_deoxyrib_tr"/>
    <property type="match status" value="1"/>
</dbReference>
<dbReference type="Proteomes" id="UP000472241">
    <property type="component" value="Unplaced"/>
</dbReference>
<dbReference type="SUPFAM" id="SSF52309">
    <property type="entry name" value="N-(deoxy)ribosyltransferase-like"/>
    <property type="match status" value="1"/>
</dbReference>
<dbReference type="GO" id="GO:0005737">
    <property type="term" value="C:cytoplasm"/>
    <property type="evidence" value="ECO:0007669"/>
    <property type="project" value="UniProtKB-SubCell"/>
</dbReference>
<comment type="catalytic activity">
    <reaction evidence="7">
        <text>a purine 2'-deoxyribonucleoside 5'-phosphate + H2O = a purine nucleobase + 2-deoxy-D-ribose 5-phosphate</text>
        <dbReference type="Rhea" id="RHEA:51132"/>
        <dbReference type="ChEBI" id="CHEBI:15377"/>
        <dbReference type="ChEBI" id="CHEBI:26386"/>
        <dbReference type="ChEBI" id="CHEBI:62877"/>
        <dbReference type="ChEBI" id="CHEBI:142198"/>
    </reaction>
</comment>
<evidence type="ECO:0000313" key="9">
    <source>
        <dbReference type="Proteomes" id="UP000472241"/>
    </source>
</evidence>
<comment type="function">
    <text evidence="6">Part of a nucleotide salvage pathway that eliminates epigenetically modified 5-hydroxymethyl-dCMP (hmdCMP) in a two-step process entailing deamination to cytotoxic 5-hydroxymethyl-dUMP (hmdUMP), followed by its hydrolysis into 5-hydroxymethyluracil (hmU) and 2-deoxy-D-ribose 5-phosphate (deoxyribosephosphate). Catalyzes the second step in that pathway, the hydrolysis of the N-glycosidic bond in hmdUMP, degrading this cytotoxic nucleotide to avoid its genomic integration.</text>
</comment>
<evidence type="ECO:0000256" key="5">
    <source>
        <dbReference type="ARBA" id="ARBA00047460"/>
    </source>
</evidence>
<dbReference type="GO" id="GO:0009116">
    <property type="term" value="P:nucleoside metabolic process"/>
    <property type="evidence" value="ECO:0007669"/>
    <property type="project" value="UniProtKB-UniRule"/>
</dbReference>
<feature type="binding site" description="in other chain" evidence="7">
    <location>
        <position position="103"/>
    </location>
    <ligand>
        <name>substrate</name>
        <note>ligand shared between homodimeric partners</note>
    </ligand>
</feature>
<proteinExistence type="inferred from homology"/>
<comment type="catalytic activity">
    <reaction evidence="7">
        <text>a pyrimidine 2'-deoxyribonucleoside 5'-phosphate + H2O = a pyrimidine nucleobase + 2-deoxy-D-ribose 5-phosphate</text>
        <dbReference type="Rhea" id="RHEA:57852"/>
        <dbReference type="ChEBI" id="CHEBI:15377"/>
        <dbReference type="ChEBI" id="CHEBI:26432"/>
        <dbReference type="ChEBI" id="CHEBI:62877"/>
        <dbReference type="ChEBI" id="CHEBI:142209"/>
    </reaction>
</comment>
<keyword evidence="4 7" id="KW-0326">Glycosidase</keyword>
<keyword evidence="9" id="KW-1185">Reference proteome</keyword>
<feature type="binding site" description="in other chain" evidence="7">
    <location>
        <begin position="23"/>
        <end position="29"/>
    </location>
    <ligand>
        <name>substrate</name>
        <note>ligand shared between homodimeric partners</note>
    </ligand>
</feature>
<keyword evidence="7" id="KW-0539">Nucleus</keyword>
<comment type="similarity">
    <text evidence="7">Belongs to the 2'-deoxynucleoside 5'-phosphate N-hydrolase 1 family.</text>
</comment>
<dbReference type="Ensembl" id="ENSLCNT00005003041.1">
    <property type="protein sequence ID" value="ENSLCNP00005002647.1"/>
    <property type="gene ID" value="ENSLCNG00005001911.1"/>
</dbReference>
<dbReference type="HAMAP" id="MF_03036">
    <property type="entry name" value="Nuc_phosphate_hydrolase"/>
    <property type="match status" value="1"/>
</dbReference>
<keyword evidence="7" id="KW-0963">Cytoplasm</keyword>
<dbReference type="InterPro" id="IPR028607">
    <property type="entry name" value="DNPH1"/>
</dbReference>
<gene>
    <name evidence="7 8" type="primary">DNPH1</name>
    <name evidence="7" type="synonym">RCL</name>
</gene>
<dbReference type="GO" id="GO:0009159">
    <property type="term" value="P:deoxyribonucleoside monophosphate catabolic process"/>
    <property type="evidence" value="ECO:0007669"/>
    <property type="project" value="InterPro"/>
</dbReference>
<dbReference type="InterPro" id="IPR051239">
    <property type="entry name" value="2'-dNMP_N-hydrolase"/>
</dbReference>
<feature type="binding site" description="in other chain" evidence="7">
    <location>
        <position position="38"/>
    </location>
    <ligand>
        <name>substrate</name>
        <note>ligand shared between homodimeric partners</note>
    </ligand>
</feature>
<reference evidence="8" key="2">
    <citation type="submission" date="2025-09" db="UniProtKB">
        <authorList>
            <consortium name="Ensembl"/>
        </authorList>
    </citation>
    <scope>IDENTIFICATION</scope>
</reference>
<dbReference type="EC" id="3.2.2.-" evidence="7"/>
<accession>A0A667G7A3</accession>
<dbReference type="FunFam" id="3.40.50.450:FF:000019">
    <property type="entry name" value="2'-deoxynucleoside 5'-phosphate N-hydrolase 1"/>
    <property type="match status" value="1"/>
</dbReference>
<protein>
    <recommendedName>
        <fullName evidence="7">2'-deoxynucleoside 5'-phosphate N-hydrolase 1</fullName>
        <ecNumber evidence="7">3.2.2.-</ecNumber>
    </recommendedName>
    <alternativeName>
        <fullName evidence="7">c-Myc-responsive protein RCL</fullName>
    </alternativeName>
</protein>
<comment type="function">
    <text evidence="7">Catalyzes the cleavage of the N-glycosidic bond of deoxyribonucleoside 5'-monophosphates to yield deoxyribose 5-phosphate and a purine or pyrimidine base. Deoxyribonucleoside 5'-monophosphates containing purine bases are preferred to those containing pyrimidine bases.</text>
</comment>
<evidence type="ECO:0000313" key="8">
    <source>
        <dbReference type="Ensembl" id="ENSLCNP00005002647.1"/>
    </source>
</evidence>
<keyword evidence="2 7" id="KW-0378">Hydrolase</keyword>
<dbReference type="GO" id="GO:0070694">
    <property type="term" value="F:5-hydroxymethyl-dUMP N-hydrolase activity"/>
    <property type="evidence" value="ECO:0007669"/>
    <property type="project" value="InterPro"/>
</dbReference>
<dbReference type="PANTHER" id="PTHR15364">
    <property type="entry name" value="2'-DEOXYNUCLEOSIDE 5'-PHOSPHATE N-HYDROLASE 1"/>
    <property type="match status" value="1"/>
</dbReference>
<keyword evidence="3 7" id="KW-0546">Nucleotide metabolism</keyword>
<sequence>MAAAEAGARECGEPGQGGRQALYFCGSIRGGREDWALYERIVSRLRRFGAVLTEHVAAKELSARGEEVAGGDSFIHERDLAWLQQADVVVAEVTQPSLGVGYELGRAMALNKRILCLFRPQSGRGEHFKPWMAPSPPQLSVDPALSSFPEGALGTVPTPRMGQGGEPRGGGVDGSHHYFPPPFSVLSAMIRGAADGSKFQVLDYEEGQVEAMLDRYFEADPPLAGSCHP</sequence>
<dbReference type="GO" id="GO:0042803">
    <property type="term" value="F:protein homodimerization activity"/>
    <property type="evidence" value="ECO:0007669"/>
    <property type="project" value="UniProtKB-UniRule"/>
</dbReference>
<dbReference type="GO" id="GO:0006195">
    <property type="term" value="P:purine nucleotide catabolic process"/>
    <property type="evidence" value="ECO:0007669"/>
    <property type="project" value="UniProtKB-ARBA"/>
</dbReference>
<dbReference type="GO" id="GO:0005634">
    <property type="term" value="C:nucleus"/>
    <property type="evidence" value="ECO:0007669"/>
    <property type="project" value="UniProtKB-SubCell"/>
</dbReference>